<dbReference type="PROSITE" id="PS00518">
    <property type="entry name" value="ZF_RING_1"/>
    <property type="match status" value="1"/>
</dbReference>
<evidence type="ECO:0000256" key="2">
    <source>
        <dbReference type="ARBA" id="ARBA00004585"/>
    </source>
</evidence>
<dbReference type="InterPro" id="IPR006845">
    <property type="entry name" value="Pex_N"/>
</dbReference>
<dbReference type="SUPFAM" id="SSF57850">
    <property type="entry name" value="RING/U-box"/>
    <property type="match status" value="1"/>
</dbReference>
<dbReference type="AlphaFoldDB" id="A0A8B7P756"/>
<name>A0A8B7P756_HYAAZ</name>
<evidence type="ECO:0000256" key="12">
    <source>
        <dbReference type="ARBA" id="ARBA00022786"/>
    </source>
</evidence>
<protein>
    <recommendedName>
        <fullName evidence="5">RING-type E3 ubiquitin transferase</fullName>
        <ecNumber evidence="5">2.3.2.27</ecNumber>
    </recommendedName>
</protein>
<dbReference type="InterPro" id="IPR025654">
    <property type="entry name" value="PEX2/10"/>
</dbReference>
<comment type="pathway">
    <text evidence="3">Protein modification; protein ubiquitination.</text>
</comment>
<dbReference type="PANTHER" id="PTHR23350">
    <property type="entry name" value="PEROXISOME ASSEMBLY PROTEIN 10"/>
    <property type="match status" value="1"/>
</dbReference>
<keyword evidence="11 18" id="KW-0863">Zinc-finger</keyword>
<evidence type="ECO:0000256" key="10">
    <source>
        <dbReference type="ARBA" id="ARBA00022723"/>
    </source>
</evidence>
<organism evidence="20 21">
    <name type="scientific">Hyalella azteca</name>
    <name type="common">Amphipod</name>
    <dbReference type="NCBI Taxonomy" id="294128"/>
    <lineage>
        <taxon>Eukaryota</taxon>
        <taxon>Metazoa</taxon>
        <taxon>Ecdysozoa</taxon>
        <taxon>Arthropoda</taxon>
        <taxon>Crustacea</taxon>
        <taxon>Multicrustacea</taxon>
        <taxon>Malacostraca</taxon>
        <taxon>Eumalacostraca</taxon>
        <taxon>Peracarida</taxon>
        <taxon>Amphipoda</taxon>
        <taxon>Senticaudata</taxon>
        <taxon>Talitrida</taxon>
        <taxon>Talitroidea</taxon>
        <taxon>Hyalellidae</taxon>
        <taxon>Hyalella</taxon>
    </lineage>
</organism>
<proteinExistence type="inferred from homology"/>
<evidence type="ECO:0000256" key="8">
    <source>
        <dbReference type="ARBA" id="ARBA00022679"/>
    </source>
</evidence>
<keyword evidence="10" id="KW-0479">Metal-binding</keyword>
<evidence type="ECO:0000256" key="11">
    <source>
        <dbReference type="ARBA" id="ARBA00022771"/>
    </source>
</evidence>
<keyword evidence="7" id="KW-0962">Peroxisome biogenesis</keyword>
<evidence type="ECO:0000256" key="7">
    <source>
        <dbReference type="ARBA" id="ARBA00022593"/>
    </source>
</evidence>
<dbReference type="RefSeq" id="XP_018021795.1">
    <property type="nucleotide sequence ID" value="XM_018166306.2"/>
</dbReference>
<feature type="domain" description="RING-type" evidence="19">
    <location>
        <begin position="259"/>
        <end position="298"/>
    </location>
</feature>
<dbReference type="GO" id="GO:0008270">
    <property type="term" value="F:zinc ion binding"/>
    <property type="evidence" value="ECO:0007669"/>
    <property type="project" value="UniProtKB-KW"/>
</dbReference>
<dbReference type="KEGG" id="hazt:108677986"/>
<dbReference type="GO" id="GO:0061630">
    <property type="term" value="F:ubiquitin protein ligase activity"/>
    <property type="evidence" value="ECO:0007669"/>
    <property type="project" value="UniProtKB-EC"/>
</dbReference>
<dbReference type="Pfam" id="PF13920">
    <property type="entry name" value="zf-C3HC4_3"/>
    <property type="match status" value="1"/>
</dbReference>
<keyword evidence="8" id="KW-0808">Transferase</keyword>
<evidence type="ECO:0000256" key="15">
    <source>
        <dbReference type="ARBA" id="ARBA00022989"/>
    </source>
</evidence>
<evidence type="ECO:0000256" key="3">
    <source>
        <dbReference type="ARBA" id="ARBA00004906"/>
    </source>
</evidence>
<evidence type="ECO:0000313" key="20">
    <source>
        <dbReference type="Proteomes" id="UP000694843"/>
    </source>
</evidence>
<evidence type="ECO:0000256" key="9">
    <source>
        <dbReference type="ARBA" id="ARBA00022692"/>
    </source>
</evidence>
<accession>A0A8B7P756</accession>
<dbReference type="SMART" id="SM00184">
    <property type="entry name" value="RING"/>
    <property type="match status" value="1"/>
</dbReference>
<dbReference type="PROSITE" id="PS50089">
    <property type="entry name" value="ZF_RING_2"/>
    <property type="match status" value="1"/>
</dbReference>
<dbReference type="GO" id="GO:0016558">
    <property type="term" value="P:protein import into peroxisome matrix"/>
    <property type="evidence" value="ECO:0007669"/>
    <property type="project" value="InterPro"/>
</dbReference>
<keyword evidence="16" id="KW-0472">Membrane</keyword>
<evidence type="ECO:0000256" key="14">
    <source>
        <dbReference type="ARBA" id="ARBA00022927"/>
    </source>
</evidence>
<evidence type="ECO:0000259" key="19">
    <source>
        <dbReference type="PROSITE" id="PS50089"/>
    </source>
</evidence>
<dbReference type="OMA" id="YCDVVQL"/>
<dbReference type="InterPro" id="IPR017907">
    <property type="entry name" value="Znf_RING_CS"/>
</dbReference>
<evidence type="ECO:0000256" key="6">
    <source>
        <dbReference type="ARBA" id="ARBA00022448"/>
    </source>
</evidence>
<dbReference type="EC" id="2.3.2.27" evidence="5"/>
<comment type="similarity">
    <text evidence="4">Belongs to the pex2/pex10/pex12 family.</text>
</comment>
<evidence type="ECO:0000313" key="21">
    <source>
        <dbReference type="RefSeq" id="XP_018021795.1"/>
    </source>
</evidence>
<keyword evidence="15" id="KW-1133">Transmembrane helix</keyword>
<keyword evidence="12" id="KW-0833">Ubl conjugation pathway</keyword>
<dbReference type="Proteomes" id="UP000694843">
    <property type="component" value="Unplaced"/>
</dbReference>
<reference evidence="21" key="1">
    <citation type="submission" date="2025-08" db="UniProtKB">
        <authorList>
            <consortium name="RefSeq"/>
        </authorList>
    </citation>
    <scope>IDENTIFICATION</scope>
    <source>
        <tissue evidence="21">Whole organism</tissue>
    </source>
</reference>
<evidence type="ECO:0000256" key="4">
    <source>
        <dbReference type="ARBA" id="ARBA00008704"/>
    </source>
</evidence>
<comment type="catalytic activity">
    <reaction evidence="1">
        <text>S-ubiquitinyl-[E2 ubiquitin-conjugating enzyme]-L-cysteine + [acceptor protein]-L-lysine = [E2 ubiquitin-conjugating enzyme]-L-cysteine + N(6)-ubiquitinyl-[acceptor protein]-L-lysine.</text>
        <dbReference type="EC" id="2.3.2.27"/>
    </reaction>
</comment>
<dbReference type="InterPro" id="IPR013083">
    <property type="entry name" value="Znf_RING/FYVE/PHD"/>
</dbReference>
<keyword evidence="9" id="KW-0812">Transmembrane</keyword>
<keyword evidence="20" id="KW-1185">Reference proteome</keyword>
<keyword evidence="13" id="KW-0862">Zinc</keyword>
<evidence type="ECO:0000256" key="1">
    <source>
        <dbReference type="ARBA" id="ARBA00000900"/>
    </source>
</evidence>
<dbReference type="PANTHER" id="PTHR23350:SF0">
    <property type="entry name" value="PEROXISOME BIOGENESIS FACTOR 10"/>
    <property type="match status" value="1"/>
</dbReference>
<evidence type="ECO:0000256" key="17">
    <source>
        <dbReference type="ARBA" id="ARBA00023140"/>
    </source>
</evidence>
<sequence>MASAVGTAASAVGTAASAVGTAASAVGAAASAAAIYRAVQKDEAFLQQLHAAVADVVQRLKGGAFYLQHDAVVTLLTQLTYGALTTLSLRQTLGEEYTGLLLLHSSRASLPSTWRLHAVVWLQALGAPLGRLLLRLLQQSLSQGLLHSLLHPQLCQTLLLCSSALHRLAAPLHRLHLALFFMRGVHYHIAKRVAGVRYVSIRSWLNDHSTDSSLRFLGRLMLLQLLLQAVPSLCAACSSSERPDEGRDEGVEVQDAEVCRLCLCRRTNAALCPCGHVFCWRCIHGALAANQARCPLCRYAVQPRDVIPLKNFQ</sequence>
<dbReference type="GeneID" id="108677986"/>
<evidence type="ECO:0000256" key="5">
    <source>
        <dbReference type="ARBA" id="ARBA00012483"/>
    </source>
</evidence>
<dbReference type="GO" id="GO:0005778">
    <property type="term" value="C:peroxisomal membrane"/>
    <property type="evidence" value="ECO:0007669"/>
    <property type="project" value="UniProtKB-SubCell"/>
</dbReference>
<keyword evidence="14" id="KW-0653">Protein transport</keyword>
<dbReference type="OrthoDB" id="6270329at2759"/>
<comment type="subcellular location">
    <subcellularLocation>
        <location evidence="2">Peroxisome membrane</location>
        <topology evidence="2">Multi-pass membrane protein</topology>
    </subcellularLocation>
</comment>
<keyword evidence="6" id="KW-0813">Transport</keyword>
<evidence type="ECO:0000256" key="18">
    <source>
        <dbReference type="PROSITE-ProRule" id="PRU00175"/>
    </source>
</evidence>
<dbReference type="InterPro" id="IPR001841">
    <property type="entry name" value="Znf_RING"/>
</dbReference>
<gene>
    <name evidence="21" type="primary">LOC108677986</name>
</gene>
<dbReference type="Pfam" id="PF04757">
    <property type="entry name" value="Pex2_Pex12"/>
    <property type="match status" value="1"/>
</dbReference>
<dbReference type="Gene3D" id="3.30.40.10">
    <property type="entry name" value="Zinc/RING finger domain, C3HC4 (zinc finger)"/>
    <property type="match status" value="1"/>
</dbReference>
<keyword evidence="17" id="KW-0576">Peroxisome</keyword>
<evidence type="ECO:0000256" key="16">
    <source>
        <dbReference type="ARBA" id="ARBA00023136"/>
    </source>
</evidence>
<evidence type="ECO:0000256" key="13">
    <source>
        <dbReference type="ARBA" id="ARBA00022833"/>
    </source>
</evidence>